<dbReference type="InterPro" id="IPR001544">
    <property type="entry name" value="Aminotrans_IV"/>
</dbReference>
<evidence type="ECO:0000256" key="5">
    <source>
        <dbReference type="ARBA" id="ARBA00005072"/>
    </source>
</evidence>
<dbReference type="GO" id="GO:0052655">
    <property type="term" value="F:L-valine-2-oxoglutarate transaminase activity"/>
    <property type="evidence" value="ECO:0007669"/>
    <property type="project" value="RHEA"/>
</dbReference>
<dbReference type="GO" id="GO:0052656">
    <property type="term" value="F:L-isoleucine-2-oxoglutarate transaminase activity"/>
    <property type="evidence" value="ECO:0007669"/>
    <property type="project" value="RHEA"/>
</dbReference>
<protein>
    <recommendedName>
        <fullName evidence="18">Branched-chain-amino-acid aminotransferase</fullName>
        <shortName evidence="18">BCAT</shortName>
        <ecNumber evidence="18">2.6.1.42</ecNumber>
    </recommendedName>
</protein>
<evidence type="ECO:0000256" key="10">
    <source>
        <dbReference type="ARBA" id="ARBA00022679"/>
    </source>
</evidence>
<evidence type="ECO:0000313" key="20">
    <source>
        <dbReference type="Proteomes" id="UP000254060"/>
    </source>
</evidence>
<accession>A0A377FWF4</accession>
<dbReference type="FunFam" id="3.20.10.10:FF:000002">
    <property type="entry name" value="D-alanine aminotransferase"/>
    <property type="match status" value="1"/>
</dbReference>
<evidence type="ECO:0000256" key="18">
    <source>
        <dbReference type="RuleBase" id="RU364094"/>
    </source>
</evidence>
<dbReference type="CDD" id="cd01557">
    <property type="entry name" value="BCAT_beta_family"/>
    <property type="match status" value="1"/>
</dbReference>
<dbReference type="InterPro" id="IPR005785">
    <property type="entry name" value="B_amino_transI"/>
</dbReference>
<dbReference type="EMBL" id="UGGP01000001">
    <property type="protein sequence ID" value="STO09141.1"/>
    <property type="molecule type" value="Genomic_DNA"/>
</dbReference>
<keyword evidence="12 18" id="KW-0100">Branched-chain amino acid biosynthesis</keyword>
<name>A0A377FWF4_9BACL</name>
<gene>
    <name evidence="18 19" type="primary">ilvE</name>
    <name evidence="19" type="ORF">NCTC13163_02541</name>
</gene>
<comment type="catalytic activity">
    <reaction evidence="15 18">
        <text>L-leucine + 2-oxoglutarate = 4-methyl-2-oxopentanoate + L-glutamate</text>
        <dbReference type="Rhea" id="RHEA:18321"/>
        <dbReference type="ChEBI" id="CHEBI:16810"/>
        <dbReference type="ChEBI" id="CHEBI:17865"/>
        <dbReference type="ChEBI" id="CHEBI:29985"/>
        <dbReference type="ChEBI" id="CHEBI:57427"/>
        <dbReference type="EC" id="2.6.1.42"/>
    </reaction>
</comment>
<dbReference type="STRING" id="1397694.GCA_000702585_03025"/>
<dbReference type="RefSeq" id="WP_024371738.1">
    <property type="nucleotide sequence ID" value="NZ_UGGP01000001.1"/>
</dbReference>
<dbReference type="PANTHER" id="PTHR42743">
    <property type="entry name" value="AMINO-ACID AMINOTRANSFERASE"/>
    <property type="match status" value="1"/>
</dbReference>
<dbReference type="InterPro" id="IPR043132">
    <property type="entry name" value="BCAT-like_C"/>
</dbReference>
<dbReference type="OrthoDB" id="9805628at2"/>
<evidence type="ECO:0000256" key="2">
    <source>
        <dbReference type="ARBA" id="ARBA00003109"/>
    </source>
</evidence>
<comment type="similarity">
    <text evidence="6 16">Belongs to the class-IV pyridoxal-phosphate-dependent aminotransferase family.</text>
</comment>
<evidence type="ECO:0000313" key="19">
    <source>
        <dbReference type="EMBL" id="STO09141.1"/>
    </source>
</evidence>
<evidence type="ECO:0000256" key="8">
    <source>
        <dbReference type="ARBA" id="ARBA00022576"/>
    </source>
</evidence>
<keyword evidence="10 18" id="KW-0808">Transferase</keyword>
<comment type="catalytic activity">
    <reaction evidence="14 18">
        <text>L-isoleucine + 2-oxoglutarate = (S)-3-methyl-2-oxopentanoate + L-glutamate</text>
        <dbReference type="Rhea" id="RHEA:24801"/>
        <dbReference type="ChEBI" id="CHEBI:16810"/>
        <dbReference type="ChEBI" id="CHEBI:29985"/>
        <dbReference type="ChEBI" id="CHEBI:35146"/>
        <dbReference type="ChEBI" id="CHEBI:58045"/>
        <dbReference type="EC" id="2.6.1.42"/>
    </reaction>
</comment>
<comment type="subunit">
    <text evidence="7">Homodimer.</text>
</comment>
<evidence type="ECO:0000256" key="6">
    <source>
        <dbReference type="ARBA" id="ARBA00009320"/>
    </source>
</evidence>
<dbReference type="Gene3D" id="3.20.10.10">
    <property type="entry name" value="D-amino Acid Aminotransferase, subunit A, domain 2"/>
    <property type="match status" value="1"/>
</dbReference>
<sequence>MEQYGQWMWKDGAWIEPTDANTSIMTHAIHYGSGFFEGIRAYHTEEGPAIFRLREHLERLVRSCAYYHVDLPYTVDELEQATIELIERNGFEACYIRPFVFLGTPWQALMPTAETKVHVAISCWPLGEYFSKTVGIRAKVASYRRVSSTMMPMQAKAAANYMNSQLLKGEAVRDGYDEAIALDMNGNVSEASVANIFLVKGKKIFTPSLDCSVLDGITRQTVIELAREDGFDVIERHIGRDELYVADEIFLTGTAAEVTSVIEVDNISIGGGVQTVATNMLTRYREAVTGKIENHRDWITFVKAAVKE</sequence>
<dbReference type="PANTHER" id="PTHR42743:SF11">
    <property type="entry name" value="AMINODEOXYCHORISMATE LYASE"/>
    <property type="match status" value="1"/>
</dbReference>
<dbReference type="InterPro" id="IPR050571">
    <property type="entry name" value="Class-IV_PLP-Dep_Aminotrnsfr"/>
</dbReference>
<keyword evidence="9 18" id="KW-0028">Amino-acid biosynthesis</keyword>
<evidence type="ECO:0000256" key="11">
    <source>
        <dbReference type="ARBA" id="ARBA00022898"/>
    </source>
</evidence>
<evidence type="ECO:0000256" key="13">
    <source>
        <dbReference type="ARBA" id="ARBA00048212"/>
    </source>
</evidence>
<dbReference type="UniPathway" id="UPA00047">
    <property type="reaction ID" value="UER00058"/>
</dbReference>
<dbReference type="Gene3D" id="3.30.470.10">
    <property type="match status" value="1"/>
</dbReference>
<evidence type="ECO:0000256" key="17">
    <source>
        <dbReference type="RuleBase" id="RU004516"/>
    </source>
</evidence>
<dbReference type="GO" id="GO:0052654">
    <property type="term" value="F:L-leucine-2-oxoglutarate transaminase activity"/>
    <property type="evidence" value="ECO:0007669"/>
    <property type="project" value="RHEA"/>
</dbReference>
<dbReference type="NCBIfam" id="NF005146">
    <property type="entry name" value="PRK06606.1"/>
    <property type="match status" value="1"/>
</dbReference>
<dbReference type="EC" id="2.6.1.42" evidence="18"/>
<evidence type="ECO:0000256" key="14">
    <source>
        <dbReference type="ARBA" id="ARBA00048798"/>
    </source>
</evidence>
<evidence type="ECO:0000256" key="4">
    <source>
        <dbReference type="ARBA" id="ARBA00004931"/>
    </source>
</evidence>
<dbReference type="InterPro" id="IPR018300">
    <property type="entry name" value="Aminotrans_IV_CS"/>
</dbReference>
<evidence type="ECO:0000256" key="16">
    <source>
        <dbReference type="RuleBase" id="RU004106"/>
    </source>
</evidence>
<dbReference type="Proteomes" id="UP000254060">
    <property type="component" value="Unassembled WGS sequence"/>
</dbReference>
<dbReference type="PROSITE" id="PS00770">
    <property type="entry name" value="AA_TRANSFER_CLASS_4"/>
    <property type="match status" value="1"/>
</dbReference>
<dbReference type="GO" id="GO:0009099">
    <property type="term" value="P:L-valine biosynthetic process"/>
    <property type="evidence" value="ECO:0007669"/>
    <property type="project" value="UniProtKB-UniPathway"/>
</dbReference>
<evidence type="ECO:0000256" key="15">
    <source>
        <dbReference type="ARBA" id="ARBA00049229"/>
    </source>
</evidence>
<dbReference type="SUPFAM" id="SSF56752">
    <property type="entry name" value="D-aminoacid aminotransferase-like PLP-dependent enzymes"/>
    <property type="match status" value="1"/>
</dbReference>
<comment type="function">
    <text evidence="2 18">Acts on leucine, isoleucine and valine.</text>
</comment>
<dbReference type="GO" id="GO:0009097">
    <property type="term" value="P:isoleucine biosynthetic process"/>
    <property type="evidence" value="ECO:0007669"/>
    <property type="project" value="UniProtKB-UniPathway"/>
</dbReference>
<reference evidence="19 20" key="1">
    <citation type="submission" date="2018-06" db="EMBL/GenBank/DDBJ databases">
        <authorList>
            <consortium name="Pathogen Informatics"/>
            <person name="Doyle S."/>
        </authorList>
    </citation>
    <scope>NUCLEOTIDE SEQUENCE [LARGE SCALE GENOMIC DNA]</scope>
    <source>
        <strain evidence="19 20">NCTC13163</strain>
    </source>
</reference>
<evidence type="ECO:0000256" key="3">
    <source>
        <dbReference type="ARBA" id="ARBA00004824"/>
    </source>
</evidence>
<comment type="pathway">
    <text evidence="4 18">Amino-acid biosynthesis; L-valine biosynthesis; L-valine from pyruvate: step 4/4.</text>
</comment>
<comment type="pathway">
    <text evidence="3 18">Amino-acid biosynthesis; L-isoleucine biosynthesis; L-isoleucine from 2-oxobutanoate: step 4/4.</text>
</comment>
<comment type="catalytic activity">
    <reaction evidence="13 18">
        <text>L-valine + 2-oxoglutarate = 3-methyl-2-oxobutanoate + L-glutamate</text>
        <dbReference type="Rhea" id="RHEA:24813"/>
        <dbReference type="ChEBI" id="CHEBI:11851"/>
        <dbReference type="ChEBI" id="CHEBI:16810"/>
        <dbReference type="ChEBI" id="CHEBI:29985"/>
        <dbReference type="ChEBI" id="CHEBI:57762"/>
        <dbReference type="EC" id="2.6.1.42"/>
    </reaction>
</comment>
<evidence type="ECO:0000256" key="9">
    <source>
        <dbReference type="ARBA" id="ARBA00022605"/>
    </source>
</evidence>
<dbReference type="InterPro" id="IPR043131">
    <property type="entry name" value="BCAT-like_N"/>
</dbReference>
<keyword evidence="8 18" id="KW-0032">Aminotransferase</keyword>
<dbReference type="Pfam" id="PF01063">
    <property type="entry name" value="Aminotran_4"/>
    <property type="match status" value="1"/>
</dbReference>
<dbReference type="InterPro" id="IPR033939">
    <property type="entry name" value="BCAT_family"/>
</dbReference>
<keyword evidence="11 17" id="KW-0663">Pyridoxal phosphate</keyword>
<dbReference type="GO" id="GO:0009098">
    <property type="term" value="P:L-leucine biosynthetic process"/>
    <property type="evidence" value="ECO:0007669"/>
    <property type="project" value="UniProtKB-UniPathway"/>
</dbReference>
<proteinExistence type="inferred from homology"/>
<dbReference type="UniPathway" id="UPA00048">
    <property type="reaction ID" value="UER00073"/>
</dbReference>
<dbReference type="InterPro" id="IPR036038">
    <property type="entry name" value="Aminotransferase-like"/>
</dbReference>
<comment type="pathway">
    <text evidence="5 18">Amino-acid biosynthesis; L-leucine biosynthesis; L-leucine from 3-methyl-2-oxobutanoate: step 4/4.</text>
</comment>
<dbReference type="AlphaFoldDB" id="A0A377FWF4"/>
<evidence type="ECO:0000256" key="7">
    <source>
        <dbReference type="ARBA" id="ARBA00011738"/>
    </source>
</evidence>
<dbReference type="UniPathway" id="UPA00049">
    <property type="reaction ID" value="UER00062"/>
</dbReference>
<evidence type="ECO:0000256" key="12">
    <source>
        <dbReference type="ARBA" id="ARBA00023304"/>
    </source>
</evidence>
<dbReference type="NCBIfam" id="TIGR01122">
    <property type="entry name" value="ilvE_I"/>
    <property type="match status" value="1"/>
</dbReference>
<evidence type="ECO:0000256" key="1">
    <source>
        <dbReference type="ARBA" id="ARBA00001933"/>
    </source>
</evidence>
<organism evidence="19 20">
    <name type="scientific">Exiguobacterium aurantiacum</name>
    <dbReference type="NCBI Taxonomy" id="33987"/>
    <lineage>
        <taxon>Bacteria</taxon>
        <taxon>Bacillati</taxon>
        <taxon>Bacillota</taxon>
        <taxon>Bacilli</taxon>
        <taxon>Bacillales</taxon>
        <taxon>Bacillales Family XII. Incertae Sedis</taxon>
        <taxon>Exiguobacterium</taxon>
    </lineage>
</organism>
<comment type="cofactor">
    <cofactor evidence="1 17">
        <name>pyridoxal 5'-phosphate</name>
        <dbReference type="ChEBI" id="CHEBI:597326"/>
    </cofactor>
</comment>